<dbReference type="InterPro" id="IPR013656">
    <property type="entry name" value="PAS_4"/>
</dbReference>
<dbReference type="Gene3D" id="3.30.70.270">
    <property type="match status" value="1"/>
</dbReference>
<dbReference type="GO" id="GO:0000160">
    <property type="term" value="P:phosphorelay signal transduction system"/>
    <property type="evidence" value="ECO:0007669"/>
    <property type="project" value="UniProtKB-KW"/>
</dbReference>
<dbReference type="SUPFAM" id="SSF55785">
    <property type="entry name" value="PYP-like sensor domain (PAS domain)"/>
    <property type="match status" value="1"/>
</dbReference>
<keyword evidence="5" id="KW-0547">Nucleotide-binding</keyword>
<dbReference type="PANTHER" id="PTHR44757:SF2">
    <property type="entry name" value="BIOFILM ARCHITECTURE MAINTENANCE PROTEIN MBAA"/>
    <property type="match status" value="1"/>
</dbReference>
<feature type="domain" description="GGDEF" evidence="11">
    <location>
        <begin position="524"/>
        <end position="657"/>
    </location>
</feature>
<dbReference type="CDD" id="cd00130">
    <property type="entry name" value="PAS"/>
    <property type="match status" value="1"/>
</dbReference>
<dbReference type="Gene3D" id="3.30.450.20">
    <property type="entry name" value="PAS domain"/>
    <property type="match status" value="2"/>
</dbReference>
<accession>A0A558BD65</accession>
<comment type="subcellular location">
    <subcellularLocation>
        <location evidence="2">Membrane</location>
    </subcellularLocation>
</comment>
<dbReference type="Proteomes" id="UP000319142">
    <property type="component" value="Unassembled WGS sequence"/>
</dbReference>
<keyword evidence="7" id="KW-0067">ATP-binding</keyword>
<sequence>MVVQSTAIVQIDYHEPAKLIETFTMPTWFSRHSLLLQSSALLVLIVVVIFVTQYPTYQKDRELEQVDINRNLELMQLMTAGYVQQLTRDADVIAASPVLQMYIRDLSAEGLLSLEQAFLNLAGLRPSYDQLRYIDRSGVEQVRVNNYNGEPQLVTQGLQLKIHRDYVKAGLAGEAGSVFVSRFDLNVENGRIQVPFVPTVRVVASVHVDGEQGGMVVLNAKANELLQHLRTALPDGTDLVVLDDAGGWIAGGGVADWAFADDSASRFSASYPALWQQVRGAQQGQFELEDECYNYRWHRYSDPRVESPELLLAQRTAGEPCSAVGMDSVKKAGVRLISGLLVTYPLLLLWRRANTRKWQMQRVLAENYHQLQVVTQMSGHGLLMVDQQCRVQWINPEGERLLGWTEAELIGRDLHQTCHVTPDGHSLHDGPCPTLHTLATGEDSRADKERMVGRNGRIVHLSMSVRAFGDPENRGAILAIADVSRHVETERNLTQLARTDALTGVLNRGAWLSVVSSWVDNDNAALYVIVLDLDHFKRVNDTFGHGAGDTVLKTFVKTVSHLLRRDDVFGRLGGEEFALAVRHLTKEQVLVLAERIRVAVGDMLCTLDDGQEITITTSCGVAQYSGEESLKQLLEKADKALYLAKHAGRNQVQFYQPITDNGSE</sequence>
<evidence type="ECO:0000259" key="11">
    <source>
        <dbReference type="PROSITE" id="PS50887"/>
    </source>
</evidence>
<dbReference type="InterPro" id="IPR000160">
    <property type="entry name" value="GGDEF_dom"/>
</dbReference>
<dbReference type="InterPro" id="IPR035965">
    <property type="entry name" value="PAS-like_dom_sf"/>
</dbReference>
<dbReference type="FunFam" id="3.30.70.270:FF:000001">
    <property type="entry name" value="Diguanylate cyclase domain protein"/>
    <property type="match status" value="1"/>
</dbReference>
<evidence type="ECO:0000259" key="10">
    <source>
        <dbReference type="PROSITE" id="PS50112"/>
    </source>
</evidence>
<dbReference type="AlphaFoldDB" id="A0A558BD65"/>
<dbReference type="InterPro" id="IPR029787">
    <property type="entry name" value="Nucleotide_cyclase"/>
</dbReference>
<dbReference type="InterPro" id="IPR043128">
    <property type="entry name" value="Rev_trsase/Diguanyl_cyclase"/>
</dbReference>
<dbReference type="InterPro" id="IPR052155">
    <property type="entry name" value="Biofilm_reg_signaling"/>
</dbReference>
<dbReference type="SUPFAM" id="SSF103190">
    <property type="entry name" value="Sensory domain-like"/>
    <property type="match status" value="2"/>
</dbReference>
<dbReference type="SUPFAM" id="SSF55073">
    <property type="entry name" value="Nucleotide cyclase"/>
    <property type="match status" value="1"/>
</dbReference>
<comment type="caution">
    <text evidence="12">The sequence shown here is derived from an EMBL/GenBank/DDBJ whole genome shotgun (WGS) entry which is preliminary data.</text>
</comment>
<evidence type="ECO:0000256" key="1">
    <source>
        <dbReference type="ARBA" id="ARBA00001946"/>
    </source>
</evidence>
<dbReference type="GO" id="GO:0016301">
    <property type="term" value="F:kinase activity"/>
    <property type="evidence" value="ECO:0007669"/>
    <property type="project" value="UniProtKB-KW"/>
</dbReference>
<dbReference type="Pfam" id="PF21623">
    <property type="entry name" value="HK_sensor_dom_bact"/>
    <property type="match status" value="1"/>
</dbReference>
<keyword evidence="9" id="KW-1133">Transmembrane helix</keyword>
<dbReference type="PROSITE" id="PS50112">
    <property type="entry name" value="PAS"/>
    <property type="match status" value="1"/>
</dbReference>
<name>A0A558BD65_9GAMM</name>
<dbReference type="CDD" id="cd01949">
    <property type="entry name" value="GGDEF"/>
    <property type="match status" value="1"/>
</dbReference>
<keyword evidence="4" id="KW-0808">Transferase</keyword>
<evidence type="ECO:0000256" key="2">
    <source>
        <dbReference type="ARBA" id="ARBA00004370"/>
    </source>
</evidence>
<keyword evidence="3" id="KW-0597">Phosphoprotein</keyword>
<dbReference type="NCBIfam" id="TIGR00254">
    <property type="entry name" value="GGDEF"/>
    <property type="match status" value="1"/>
</dbReference>
<feature type="transmembrane region" description="Helical" evidence="9">
    <location>
        <begin position="34"/>
        <end position="54"/>
    </location>
</feature>
<keyword evidence="9" id="KW-0812">Transmembrane</keyword>
<dbReference type="Pfam" id="PF08448">
    <property type="entry name" value="PAS_4"/>
    <property type="match status" value="1"/>
</dbReference>
<dbReference type="PANTHER" id="PTHR44757">
    <property type="entry name" value="DIGUANYLATE CYCLASE DGCP"/>
    <property type="match status" value="1"/>
</dbReference>
<evidence type="ECO:0000256" key="9">
    <source>
        <dbReference type="SAM" id="Phobius"/>
    </source>
</evidence>
<evidence type="ECO:0000256" key="8">
    <source>
        <dbReference type="ARBA" id="ARBA00023012"/>
    </source>
</evidence>
<reference evidence="12 13" key="1">
    <citation type="submission" date="2019-07" db="EMBL/GenBank/DDBJ databases">
        <title>The pathways for chlorine oxyanion respiration interact through the shared metabolite chlorate.</title>
        <authorList>
            <person name="Barnum T.P."/>
            <person name="Cheng Y."/>
            <person name="Hill K.A."/>
            <person name="Lucas L.N."/>
            <person name="Carlson H.K."/>
            <person name="Coates J.D."/>
        </authorList>
    </citation>
    <scope>NUCLEOTIDE SEQUENCE [LARGE SCALE GENOMIC DNA]</scope>
    <source>
        <strain evidence="12">UCB</strain>
    </source>
</reference>
<proteinExistence type="predicted"/>
<comment type="cofactor">
    <cofactor evidence="1">
        <name>Mg(2+)</name>
        <dbReference type="ChEBI" id="CHEBI:18420"/>
    </cofactor>
</comment>
<dbReference type="InterPro" id="IPR048760">
    <property type="entry name" value="VP0354-like_sensor_dom"/>
</dbReference>
<dbReference type="Pfam" id="PF00990">
    <property type="entry name" value="GGDEF"/>
    <property type="match status" value="1"/>
</dbReference>
<dbReference type="GO" id="GO:0016020">
    <property type="term" value="C:membrane"/>
    <property type="evidence" value="ECO:0007669"/>
    <property type="project" value="UniProtKB-SubCell"/>
</dbReference>
<dbReference type="InterPro" id="IPR000014">
    <property type="entry name" value="PAS"/>
</dbReference>
<dbReference type="InterPro" id="IPR029151">
    <property type="entry name" value="Sensor-like_sf"/>
</dbReference>
<evidence type="ECO:0000256" key="7">
    <source>
        <dbReference type="ARBA" id="ARBA00022840"/>
    </source>
</evidence>
<evidence type="ECO:0000313" key="13">
    <source>
        <dbReference type="Proteomes" id="UP000319142"/>
    </source>
</evidence>
<keyword evidence="9" id="KW-0472">Membrane</keyword>
<evidence type="ECO:0000256" key="5">
    <source>
        <dbReference type="ARBA" id="ARBA00022741"/>
    </source>
</evidence>
<gene>
    <name evidence="12" type="ORF">FHK81_05380</name>
</gene>
<dbReference type="GO" id="GO:0005524">
    <property type="term" value="F:ATP binding"/>
    <property type="evidence" value="ECO:0007669"/>
    <property type="project" value="UniProtKB-KW"/>
</dbReference>
<dbReference type="NCBIfam" id="TIGR00229">
    <property type="entry name" value="sensory_box"/>
    <property type="match status" value="1"/>
</dbReference>
<dbReference type="PROSITE" id="PS50887">
    <property type="entry name" value="GGDEF"/>
    <property type="match status" value="1"/>
</dbReference>
<dbReference type="EMBL" id="VMRX01000013">
    <property type="protein sequence ID" value="TVT34439.1"/>
    <property type="molecule type" value="Genomic_DNA"/>
</dbReference>
<evidence type="ECO:0000313" key="12">
    <source>
        <dbReference type="EMBL" id="TVT34439.1"/>
    </source>
</evidence>
<evidence type="ECO:0000256" key="3">
    <source>
        <dbReference type="ARBA" id="ARBA00022553"/>
    </source>
</evidence>
<evidence type="ECO:0000256" key="6">
    <source>
        <dbReference type="ARBA" id="ARBA00022777"/>
    </source>
</evidence>
<evidence type="ECO:0000256" key="4">
    <source>
        <dbReference type="ARBA" id="ARBA00022679"/>
    </source>
</evidence>
<dbReference type="SMART" id="SM00267">
    <property type="entry name" value="GGDEF"/>
    <property type="match status" value="1"/>
</dbReference>
<keyword evidence="8" id="KW-0902">Two-component regulatory system</keyword>
<organism evidence="12 13">
    <name type="scientific">Marinobacter vinifirmus</name>
    <dbReference type="NCBI Taxonomy" id="355591"/>
    <lineage>
        <taxon>Bacteria</taxon>
        <taxon>Pseudomonadati</taxon>
        <taxon>Pseudomonadota</taxon>
        <taxon>Gammaproteobacteria</taxon>
        <taxon>Pseudomonadales</taxon>
        <taxon>Marinobacteraceae</taxon>
        <taxon>Marinobacter</taxon>
    </lineage>
</organism>
<feature type="domain" description="PAS" evidence="10">
    <location>
        <begin position="367"/>
        <end position="414"/>
    </location>
</feature>
<protein>
    <submittedName>
        <fullName evidence="12">GGDEF domain-containing protein</fullName>
    </submittedName>
</protein>
<keyword evidence="6" id="KW-0418">Kinase</keyword>